<reference evidence="2 3" key="1">
    <citation type="submission" date="2018-03" db="EMBL/GenBank/DDBJ databases">
        <title>Genomic Encyclopedia of Type Strains, Phase III (KMG-III): the genomes of soil and plant-associated and newly described type strains.</title>
        <authorList>
            <person name="Whitman W."/>
        </authorList>
    </citation>
    <scope>NUCLEOTIDE SEQUENCE [LARGE SCALE GENOMIC DNA]</scope>
    <source>
        <strain evidence="2 3">CGMCC 4.7067</strain>
    </source>
</reference>
<evidence type="ECO:0000313" key="2">
    <source>
        <dbReference type="EMBL" id="PRY56152.1"/>
    </source>
</evidence>
<evidence type="ECO:0000256" key="1">
    <source>
        <dbReference type="SAM" id="Phobius"/>
    </source>
</evidence>
<keyword evidence="3" id="KW-1185">Reference proteome</keyword>
<feature type="transmembrane region" description="Helical" evidence="1">
    <location>
        <begin position="78"/>
        <end position="101"/>
    </location>
</feature>
<keyword evidence="1" id="KW-1133">Transmembrane helix</keyword>
<protein>
    <recommendedName>
        <fullName evidence="4">DUF4190 domain-containing protein</fullName>
    </recommendedName>
</protein>
<name>A0A2T0UE23_9ACTN</name>
<keyword evidence="1" id="KW-0812">Transmembrane</keyword>
<organism evidence="2 3">
    <name type="scientific">Glycomyces artemisiae</name>
    <dbReference type="NCBI Taxonomy" id="1076443"/>
    <lineage>
        <taxon>Bacteria</taxon>
        <taxon>Bacillati</taxon>
        <taxon>Actinomycetota</taxon>
        <taxon>Actinomycetes</taxon>
        <taxon>Glycomycetales</taxon>
        <taxon>Glycomycetaceae</taxon>
        <taxon>Glycomyces</taxon>
    </lineage>
</organism>
<feature type="transmembrane region" description="Helical" evidence="1">
    <location>
        <begin position="21"/>
        <end position="42"/>
    </location>
</feature>
<accession>A0A2T0UE23</accession>
<evidence type="ECO:0000313" key="3">
    <source>
        <dbReference type="Proteomes" id="UP000238176"/>
    </source>
</evidence>
<sequence length="141" mass="14199">MAYPPAPAPVPQPVPVKQGNGFGVTALVLGIIGLVFAVIPVVNVFTAIPLGILAIIFGIVALVAAGKRGGKGKGTGGTGLVLGILAIGAAIAMNVLVFNAVGDAADEIKEDTIQDCVDSGAGTREECEQIWQDAEDSVYGE</sequence>
<proteinExistence type="predicted"/>
<evidence type="ECO:0008006" key="4">
    <source>
        <dbReference type="Google" id="ProtNLM"/>
    </source>
</evidence>
<comment type="caution">
    <text evidence="2">The sequence shown here is derived from an EMBL/GenBank/DDBJ whole genome shotgun (WGS) entry which is preliminary data.</text>
</comment>
<dbReference type="EMBL" id="PVTJ01000010">
    <property type="protein sequence ID" value="PRY56152.1"/>
    <property type="molecule type" value="Genomic_DNA"/>
</dbReference>
<feature type="transmembrane region" description="Helical" evidence="1">
    <location>
        <begin position="48"/>
        <end position="66"/>
    </location>
</feature>
<dbReference type="AlphaFoldDB" id="A0A2T0UE23"/>
<keyword evidence="1" id="KW-0472">Membrane</keyword>
<gene>
    <name evidence="2" type="ORF">B0I28_11034</name>
</gene>
<dbReference type="Proteomes" id="UP000238176">
    <property type="component" value="Unassembled WGS sequence"/>
</dbReference>